<feature type="domain" description="Deacetylase sirtuin-type" evidence="3">
    <location>
        <begin position="1"/>
        <end position="100"/>
    </location>
</feature>
<evidence type="ECO:0000256" key="2">
    <source>
        <dbReference type="PROSITE-ProRule" id="PRU00236"/>
    </source>
</evidence>
<accession>A0A7S4NGW2</accession>
<evidence type="ECO:0000313" key="4">
    <source>
        <dbReference type="EMBL" id="CAE2288172.1"/>
    </source>
</evidence>
<protein>
    <recommendedName>
        <fullName evidence="3">Deacetylase sirtuin-type domain-containing protein</fullName>
    </recommendedName>
</protein>
<proteinExistence type="predicted"/>
<name>A0A7S4NGW2_9EUKA</name>
<sequence length="114" mass="12458">MAEVDFPESDLLIVMGTSLAVQPFASLIDRPPHKCARLLINREVVGERKRGGMSSLLAMLMGGSSRGGFRFSSPGNQRDVKFIGDVEDGVKELVRLLGWEKELEELQAGEIGTL</sequence>
<dbReference type="PROSITE" id="PS50305">
    <property type="entry name" value="SIRTUIN"/>
    <property type="match status" value="1"/>
</dbReference>
<dbReference type="InterPro" id="IPR026590">
    <property type="entry name" value="Ssirtuin_cat_dom"/>
</dbReference>
<keyword evidence="1" id="KW-0520">NAD</keyword>
<organism evidence="4">
    <name type="scientific">Paramoeba aestuarina</name>
    <dbReference type="NCBI Taxonomy" id="180227"/>
    <lineage>
        <taxon>Eukaryota</taxon>
        <taxon>Amoebozoa</taxon>
        <taxon>Discosea</taxon>
        <taxon>Flabellinia</taxon>
        <taxon>Dactylopodida</taxon>
        <taxon>Paramoebidae</taxon>
        <taxon>Paramoeba</taxon>
    </lineage>
</organism>
<evidence type="ECO:0000259" key="3">
    <source>
        <dbReference type="PROSITE" id="PS50305"/>
    </source>
</evidence>
<dbReference type="InterPro" id="IPR029035">
    <property type="entry name" value="DHS-like_NAD/FAD-binding_dom"/>
</dbReference>
<dbReference type="EMBL" id="HBKR01007342">
    <property type="protein sequence ID" value="CAE2288172.1"/>
    <property type="molecule type" value="Transcribed_RNA"/>
</dbReference>
<comment type="caution">
    <text evidence="2">Lacks conserved residue(s) required for the propagation of feature annotation.</text>
</comment>
<dbReference type="AlphaFoldDB" id="A0A7S4NGW2"/>
<reference evidence="4" key="1">
    <citation type="submission" date="2021-01" db="EMBL/GenBank/DDBJ databases">
        <authorList>
            <person name="Corre E."/>
            <person name="Pelletier E."/>
            <person name="Niang G."/>
            <person name="Scheremetjew M."/>
            <person name="Finn R."/>
            <person name="Kale V."/>
            <person name="Holt S."/>
            <person name="Cochrane G."/>
            <person name="Meng A."/>
            <person name="Brown T."/>
            <person name="Cohen L."/>
        </authorList>
    </citation>
    <scope>NUCLEOTIDE SEQUENCE</scope>
    <source>
        <strain evidence="4">SoJaBio B1-5/56/2</strain>
    </source>
</reference>
<gene>
    <name evidence="4" type="ORF">NAES01612_LOCUS4822</name>
</gene>
<evidence type="ECO:0000256" key="1">
    <source>
        <dbReference type="ARBA" id="ARBA00023027"/>
    </source>
</evidence>
<dbReference type="Gene3D" id="3.40.50.1220">
    <property type="entry name" value="TPP-binding domain"/>
    <property type="match status" value="1"/>
</dbReference>
<dbReference type="SUPFAM" id="SSF52467">
    <property type="entry name" value="DHS-like NAD/FAD-binding domain"/>
    <property type="match status" value="1"/>
</dbReference>